<feature type="transmembrane region" description="Helical" evidence="4">
    <location>
        <begin position="21"/>
        <end position="44"/>
    </location>
</feature>
<keyword evidence="4" id="KW-1133">Transmembrane helix</keyword>
<reference evidence="5 6" key="2">
    <citation type="submission" date="2015-05" db="EMBL/GenBank/DDBJ databases">
        <authorList>
            <person name="Morales-Cruz A."/>
            <person name="Amrine K.C."/>
            <person name="Cantu D."/>
        </authorList>
    </citation>
    <scope>NUCLEOTIDE SEQUENCE [LARGE SCALE GENOMIC DNA]</scope>
    <source>
        <strain evidence="5">UCRPC4</strain>
    </source>
</reference>
<dbReference type="OrthoDB" id="65569at2759"/>
<dbReference type="InterPro" id="IPR033132">
    <property type="entry name" value="GH_1_N_CS"/>
</dbReference>
<protein>
    <submittedName>
        <fullName evidence="5">Putative glycoside hydrolase family 1 protein</fullName>
    </submittedName>
</protein>
<dbReference type="InterPro" id="IPR017853">
    <property type="entry name" value="GH"/>
</dbReference>
<keyword evidence="4" id="KW-0472">Membrane</keyword>
<organism evidence="5 6">
    <name type="scientific">Phaeomoniella chlamydospora</name>
    <name type="common">Phaeoacremonium chlamydosporum</name>
    <dbReference type="NCBI Taxonomy" id="158046"/>
    <lineage>
        <taxon>Eukaryota</taxon>
        <taxon>Fungi</taxon>
        <taxon>Dikarya</taxon>
        <taxon>Ascomycota</taxon>
        <taxon>Pezizomycotina</taxon>
        <taxon>Eurotiomycetes</taxon>
        <taxon>Chaetothyriomycetidae</taxon>
        <taxon>Phaeomoniellales</taxon>
        <taxon>Phaeomoniellaceae</taxon>
        <taxon>Phaeomoniella</taxon>
    </lineage>
</organism>
<dbReference type="InterPro" id="IPR001360">
    <property type="entry name" value="Glyco_hydro_1"/>
</dbReference>
<feature type="transmembrane region" description="Helical" evidence="4">
    <location>
        <begin position="718"/>
        <end position="738"/>
    </location>
</feature>
<sequence length="782" mass="88393">MFSGESKRKLQEADHRWRVRSILKIIVAVLSLIGFSLYAAAIPIWEKYFIWVDGPSAGDWQDALPLGVMVVAFFWSSVTLFLLLHLKLHMNPIIPLVIDLLIWVALIPAVRYSAGYGIFLHWDAAEHDELTDFGWHIFKKVGGLEMGGLVFACLVWVLEVALFTLGCLDTYRWYKARNGAPQSERALDHGEYAQDSQFHVAPPKYEESHSRGIEMHPTSPTAREFVDRQRSLNALVAYTEYQSRWNAALAIYLDYWDLFVGPVEVASVNTTVSPTPVPSSELIPPPPLYYPSQFSQARPIIAAKNESWSFPSSFWWGVASAAYQVEGAVKNEGRGPSIWDVLTHRAVGYTVSNQTGDVANNQYYLYKQDIARIAAIGTRAYSFSISWSRVMPFGRGQVNEQALAHYEDLIDTCIQYGVEPIVTLYHWDLPLYLQNLYGGWLSEDIVDDFVEYARIVFERFGSKVTKWFTVNEPIVFCGTYPLPDGYFKSTSIPSKRQPYYCGQSVLLAHAKAYRLGKSMGLNGTISLKTNGGYKIPLTNSSEDAIATQRAWDFNEGWFANPIFLGGDYPTYLKQYVSTFLRNFTSEEIAAINGSADLFAHDAYTSQYYMAPDAGIDACINNASNSLYPTCANSTYASPWDEGGWNIGYAADPGATWLHKATDWVPAFLHYIQDTWKPSGGIAISEFGFAEPYEELKSLLGDIRLDYARTMYYHDYMQAILLAMSEGVNVIGTLAWSIFDNLEWSQGYTTKFGMQYVNFTTQERYFKSSYFAYVDAFKTYQEG</sequence>
<dbReference type="GO" id="GO:0005975">
    <property type="term" value="P:carbohydrate metabolic process"/>
    <property type="evidence" value="ECO:0007669"/>
    <property type="project" value="InterPro"/>
</dbReference>
<reference evidence="5 6" key="1">
    <citation type="submission" date="2015-05" db="EMBL/GenBank/DDBJ databases">
        <title>Distinctive expansion of gene families associated with plant cell wall degradation and secondary metabolism in the genomes of grapevine trunk pathogens.</title>
        <authorList>
            <person name="Lawrence D.P."/>
            <person name="Travadon R."/>
            <person name="Rolshausen P.E."/>
            <person name="Baumgartner K."/>
        </authorList>
    </citation>
    <scope>NUCLEOTIDE SEQUENCE [LARGE SCALE GENOMIC DNA]</scope>
    <source>
        <strain evidence="5">UCRPC4</strain>
    </source>
</reference>
<dbReference type="PANTHER" id="PTHR10353">
    <property type="entry name" value="GLYCOSYL HYDROLASE"/>
    <property type="match status" value="1"/>
</dbReference>
<accession>A0A0G2GZ62</accession>
<keyword evidence="4" id="KW-0812">Transmembrane</keyword>
<feature type="transmembrane region" description="Helical" evidence="4">
    <location>
        <begin position="64"/>
        <end position="86"/>
    </location>
</feature>
<keyword evidence="3" id="KW-0326">Glycosidase</keyword>
<dbReference type="GO" id="GO:0008422">
    <property type="term" value="F:beta-glucosidase activity"/>
    <property type="evidence" value="ECO:0007669"/>
    <property type="project" value="TreeGrafter"/>
</dbReference>
<proteinExistence type="inferred from homology"/>
<name>A0A0G2GZ62_PHACM</name>
<dbReference type="SUPFAM" id="SSF51445">
    <property type="entry name" value="(Trans)glycosidases"/>
    <property type="match status" value="1"/>
</dbReference>
<keyword evidence="6" id="KW-1185">Reference proteome</keyword>
<comment type="similarity">
    <text evidence="1">Belongs to the glycosyl hydrolase 1 family.</text>
</comment>
<dbReference type="Proteomes" id="UP000053317">
    <property type="component" value="Unassembled WGS sequence"/>
</dbReference>
<keyword evidence="2 5" id="KW-0378">Hydrolase</keyword>
<feature type="transmembrane region" description="Helical" evidence="4">
    <location>
        <begin position="93"/>
        <end position="114"/>
    </location>
</feature>
<dbReference type="PANTHER" id="PTHR10353:SF36">
    <property type="entry name" value="LP05116P"/>
    <property type="match status" value="1"/>
</dbReference>
<gene>
    <name evidence="5" type="ORF">UCRPC4_g00580</name>
</gene>
<feature type="transmembrane region" description="Helical" evidence="4">
    <location>
        <begin position="148"/>
        <end position="168"/>
    </location>
</feature>
<comment type="caution">
    <text evidence="5">The sequence shown here is derived from an EMBL/GenBank/DDBJ whole genome shotgun (WGS) entry which is preliminary data.</text>
</comment>
<dbReference type="EMBL" id="LCWF01000013">
    <property type="protein sequence ID" value="KKY28413.1"/>
    <property type="molecule type" value="Genomic_DNA"/>
</dbReference>
<evidence type="ECO:0000256" key="1">
    <source>
        <dbReference type="ARBA" id="ARBA00010838"/>
    </source>
</evidence>
<dbReference type="Gene3D" id="3.20.20.80">
    <property type="entry name" value="Glycosidases"/>
    <property type="match status" value="1"/>
</dbReference>
<evidence type="ECO:0000313" key="6">
    <source>
        <dbReference type="Proteomes" id="UP000053317"/>
    </source>
</evidence>
<dbReference type="Pfam" id="PF00232">
    <property type="entry name" value="Glyco_hydro_1"/>
    <property type="match status" value="1"/>
</dbReference>
<evidence type="ECO:0000256" key="3">
    <source>
        <dbReference type="ARBA" id="ARBA00023295"/>
    </source>
</evidence>
<evidence type="ECO:0000256" key="2">
    <source>
        <dbReference type="ARBA" id="ARBA00022801"/>
    </source>
</evidence>
<evidence type="ECO:0000256" key="4">
    <source>
        <dbReference type="SAM" id="Phobius"/>
    </source>
</evidence>
<dbReference type="PRINTS" id="PR00131">
    <property type="entry name" value="GLHYDRLASE1"/>
</dbReference>
<dbReference type="PROSITE" id="PS00653">
    <property type="entry name" value="GLYCOSYL_HYDROL_F1_2"/>
    <property type="match status" value="1"/>
</dbReference>
<dbReference type="AlphaFoldDB" id="A0A0G2GZ62"/>
<evidence type="ECO:0000313" key="5">
    <source>
        <dbReference type="EMBL" id="KKY28413.1"/>
    </source>
</evidence>